<protein>
    <submittedName>
        <fullName evidence="1">Uncharacterized protein</fullName>
    </submittedName>
</protein>
<dbReference type="STRING" id="1423802.FC56_GL000298"/>
<evidence type="ECO:0000313" key="1">
    <source>
        <dbReference type="EMBL" id="KRM93584.1"/>
    </source>
</evidence>
<evidence type="ECO:0000313" key="2">
    <source>
        <dbReference type="Proteomes" id="UP000051256"/>
    </source>
</evidence>
<dbReference type="EMBL" id="AYZR01000008">
    <property type="protein sequence ID" value="KRM93584.1"/>
    <property type="molecule type" value="Genomic_DNA"/>
</dbReference>
<proteinExistence type="predicted"/>
<dbReference type="Proteomes" id="UP000051256">
    <property type="component" value="Unassembled WGS sequence"/>
</dbReference>
<accession>A0A0R2CR47</accession>
<dbReference type="AlphaFoldDB" id="A0A0R2CR47"/>
<organism evidence="1 2">
    <name type="scientific">Lentilactobacillus senioris DSM 24302 = JCM 17472</name>
    <dbReference type="NCBI Taxonomy" id="1423802"/>
    <lineage>
        <taxon>Bacteria</taxon>
        <taxon>Bacillati</taxon>
        <taxon>Bacillota</taxon>
        <taxon>Bacilli</taxon>
        <taxon>Lactobacillales</taxon>
        <taxon>Lactobacillaceae</taxon>
        <taxon>Lentilactobacillus</taxon>
    </lineage>
</organism>
<reference evidence="1 2" key="1">
    <citation type="journal article" date="2015" name="Genome Announc.">
        <title>Expanding the biotechnology potential of lactobacilli through comparative genomics of 213 strains and associated genera.</title>
        <authorList>
            <person name="Sun Z."/>
            <person name="Harris H.M."/>
            <person name="McCann A."/>
            <person name="Guo C."/>
            <person name="Argimon S."/>
            <person name="Zhang W."/>
            <person name="Yang X."/>
            <person name="Jeffery I.B."/>
            <person name="Cooney J.C."/>
            <person name="Kagawa T.F."/>
            <person name="Liu W."/>
            <person name="Song Y."/>
            <person name="Salvetti E."/>
            <person name="Wrobel A."/>
            <person name="Rasinkangas P."/>
            <person name="Parkhill J."/>
            <person name="Rea M.C."/>
            <person name="O'Sullivan O."/>
            <person name="Ritari J."/>
            <person name="Douillard F.P."/>
            <person name="Paul Ross R."/>
            <person name="Yang R."/>
            <person name="Briner A.E."/>
            <person name="Felis G.E."/>
            <person name="de Vos W.M."/>
            <person name="Barrangou R."/>
            <person name="Klaenhammer T.R."/>
            <person name="Caufield P.W."/>
            <person name="Cui Y."/>
            <person name="Zhang H."/>
            <person name="O'Toole P.W."/>
        </authorList>
    </citation>
    <scope>NUCLEOTIDE SEQUENCE [LARGE SCALE GENOMIC DNA]</scope>
    <source>
        <strain evidence="1 2">DSM 24302</strain>
    </source>
</reference>
<keyword evidence="2" id="KW-1185">Reference proteome</keyword>
<comment type="caution">
    <text evidence="1">The sequence shown here is derived from an EMBL/GenBank/DDBJ whole genome shotgun (WGS) entry which is preliminary data.</text>
</comment>
<name>A0A0R2CR47_9LACO</name>
<gene>
    <name evidence="1" type="ORF">FC56_GL000298</name>
</gene>
<sequence length="203" mass="22942">MRVFDKFIYDDMQDAENIAKLSDLNNAVGGQLDDIGDDFDLPRLGKPDDLYRFLLKMKSVNRSSQSTFNDLIRLVAATFDIDKTEVQVRNDYQIQEDGTAKGDPFHVSVEDLPLDNIEHPEIVQLFIDEIQNALALGVTLSRVTFQTSLPSDIYVGTALVTMNVVELESDVNTEIIEHELTNTNYMRSAQTISTVYEIESEEV</sequence>
<dbReference type="PATRIC" id="fig|1423802.4.peg.306"/>